<feature type="domain" description="HTH dtxR-type" evidence="14">
    <location>
        <begin position="1"/>
        <end position="70"/>
    </location>
</feature>
<gene>
    <name evidence="15" type="ORF">SAMN02927921_00427</name>
</gene>
<dbReference type="InterPro" id="IPR050536">
    <property type="entry name" value="DtxR_MntR_Metal-Reg"/>
</dbReference>
<organism evidence="15 16">
    <name type="scientific">Sinomicrobium oceani</name>
    <dbReference type="NCBI Taxonomy" id="1150368"/>
    <lineage>
        <taxon>Bacteria</taxon>
        <taxon>Pseudomonadati</taxon>
        <taxon>Bacteroidota</taxon>
        <taxon>Flavobacteriia</taxon>
        <taxon>Flavobacteriales</taxon>
        <taxon>Flavobacteriaceae</taxon>
        <taxon>Sinomicrobium</taxon>
    </lineage>
</organism>
<accession>A0A1K1M6S5</accession>
<dbReference type="STRING" id="1150368.SAMN02927921_00427"/>
<dbReference type="Proteomes" id="UP000182248">
    <property type="component" value="Unassembled WGS sequence"/>
</dbReference>
<name>A0A1K1M6S5_9FLAO</name>
<keyword evidence="6" id="KW-0678">Repressor</keyword>
<dbReference type="PANTHER" id="PTHR33238">
    <property type="entry name" value="IRON (METAL) DEPENDENT REPRESSOR, DTXR FAMILY"/>
    <property type="match status" value="1"/>
</dbReference>
<reference evidence="15 16" key="1">
    <citation type="submission" date="2016-11" db="EMBL/GenBank/DDBJ databases">
        <authorList>
            <person name="Jaros S."/>
            <person name="Januszkiewicz K."/>
            <person name="Wedrychowicz H."/>
        </authorList>
    </citation>
    <scope>NUCLEOTIDE SEQUENCE [LARGE SCALE GENOMIC DNA]</scope>
    <source>
        <strain evidence="15 16">CGMCC 1.12145</strain>
    </source>
</reference>
<dbReference type="InterPro" id="IPR036388">
    <property type="entry name" value="WH-like_DNA-bd_sf"/>
</dbReference>
<comment type="similarity">
    <text evidence="2">Belongs to the DtxR/MntR family.</text>
</comment>
<keyword evidence="7" id="KW-0805">Transcription regulation</keyword>
<dbReference type="SMART" id="SM00529">
    <property type="entry name" value="HTH_DTXR"/>
    <property type="match status" value="1"/>
</dbReference>
<dbReference type="InterPro" id="IPR038157">
    <property type="entry name" value="FeoA_core_dom"/>
</dbReference>
<dbReference type="Pfam" id="PF02742">
    <property type="entry name" value="Fe_dep_repr_C"/>
    <property type="match status" value="1"/>
</dbReference>
<evidence type="ECO:0000256" key="5">
    <source>
        <dbReference type="ARBA" id="ARBA00022490"/>
    </source>
</evidence>
<evidence type="ECO:0000256" key="3">
    <source>
        <dbReference type="ARBA" id="ARBA00011738"/>
    </source>
</evidence>
<evidence type="ECO:0000256" key="8">
    <source>
        <dbReference type="ARBA" id="ARBA00023125"/>
    </source>
</evidence>
<evidence type="ECO:0000256" key="10">
    <source>
        <dbReference type="ARBA" id="ARBA00023163"/>
    </source>
</evidence>
<dbReference type="Gene3D" id="2.30.30.90">
    <property type="match status" value="1"/>
</dbReference>
<keyword evidence="10" id="KW-0804">Transcription</keyword>
<comment type="function">
    <text evidence="12">In the presence of manganese, represses expression of mntH and mntS. Up-regulates expression of mntP.</text>
</comment>
<evidence type="ECO:0000259" key="14">
    <source>
        <dbReference type="PROSITE" id="PS50944"/>
    </source>
</evidence>
<evidence type="ECO:0000256" key="2">
    <source>
        <dbReference type="ARBA" id="ARBA00007871"/>
    </source>
</evidence>
<dbReference type="GO" id="GO:0005737">
    <property type="term" value="C:cytoplasm"/>
    <property type="evidence" value="ECO:0007669"/>
    <property type="project" value="UniProtKB-SubCell"/>
</dbReference>
<evidence type="ECO:0000313" key="16">
    <source>
        <dbReference type="Proteomes" id="UP000182248"/>
    </source>
</evidence>
<keyword evidence="16" id="KW-1185">Reference proteome</keyword>
<keyword evidence="8" id="KW-0238">DNA-binding</keyword>
<dbReference type="GO" id="GO:0046983">
    <property type="term" value="F:protein dimerization activity"/>
    <property type="evidence" value="ECO:0007669"/>
    <property type="project" value="InterPro"/>
</dbReference>
<dbReference type="GO" id="GO:0003677">
    <property type="term" value="F:DNA binding"/>
    <property type="evidence" value="ECO:0007669"/>
    <property type="project" value="UniProtKB-KW"/>
</dbReference>
<dbReference type="PROSITE" id="PS50944">
    <property type="entry name" value="HTH_DTXR"/>
    <property type="match status" value="1"/>
</dbReference>
<sequence length="227" mass="25782">MYSYICLMNSLTEENYLKAIYSLSADRGTVNVNDLSKRLDIRMPTVTSMMKKLAERKLVRYEKYKPVSLTPKGEKAAMYVVRKHRLTEMFLVEIMGFGWEEVHDIAEQIEHVKSAEFFRKMDELLGHPSFDPHGSPIPDPEGNIRRDPLPALSECREGEKVSLSAVSDSSSEFLTFLNSRRLSLGTEINILSIEPFDGSMMLSYDGTSGQVFSKVVCDKLLVGRKEK</sequence>
<comment type="subunit">
    <text evidence="3">Homodimer.</text>
</comment>
<dbReference type="Gene3D" id="1.10.10.10">
    <property type="entry name" value="Winged helix-like DNA-binding domain superfamily/Winged helix DNA-binding domain"/>
    <property type="match status" value="1"/>
</dbReference>
<dbReference type="Gene3D" id="1.10.60.10">
    <property type="entry name" value="Iron dependent repressor, metal binding and dimerisation domain"/>
    <property type="match status" value="1"/>
</dbReference>
<comment type="subcellular location">
    <subcellularLocation>
        <location evidence="1">Cytoplasm</location>
    </subcellularLocation>
</comment>
<evidence type="ECO:0000256" key="7">
    <source>
        <dbReference type="ARBA" id="ARBA00023015"/>
    </source>
</evidence>
<dbReference type="InterPro" id="IPR036390">
    <property type="entry name" value="WH_DNA-bd_sf"/>
</dbReference>
<evidence type="ECO:0000256" key="4">
    <source>
        <dbReference type="ARBA" id="ARBA00022386"/>
    </source>
</evidence>
<dbReference type="SUPFAM" id="SSF47979">
    <property type="entry name" value="Iron-dependent repressor protein, dimerization domain"/>
    <property type="match status" value="1"/>
</dbReference>
<evidence type="ECO:0000256" key="1">
    <source>
        <dbReference type="ARBA" id="ARBA00004496"/>
    </source>
</evidence>
<protein>
    <recommendedName>
        <fullName evidence="4">Transcriptional regulator MntR</fullName>
    </recommendedName>
    <alternativeName>
        <fullName evidence="13">Manganese transport regulator</fullName>
    </alternativeName>
</protein>
<evidence type="ECO:0000256" key="9">
    <source>
        <dbReference type="ARBA" id="ARBA00023159"/>
    </source>
</evidence>
<dbReference type="InterPro" id="IPR001367">
    <property type="entry name" value="Fe_dep_repressor"/>
</dbReference>
<keyword evidence="5" id="KW-0963">Cytoplasm</keyword>
<evidence type="ECO:0000313" key="15">
    <source>
        <dbReference type="EMBL" id="SFW18775.1"/>
    </source>
</evidence>
<evidence type="ECO:0000256" key="13">
    <source>
        <dbReference type="ARBA" id="ARBA00032593"/>
    </source>
</evidence>
<keyword evidence="11" id="KW-0464">Manganese</keyword>
<evidence type="ECO:0000256" key="12">
    <source>
        <dbReference type="ARBA" id="ARBA00025185"/>
    </source>
</evidence>
<dbReference type="EMBL" id="FPJE01000002">
    <property type="protein sequence ID" value="SFW18775.1"/>
    <property type="molecule type" value="Genomic_DNA"/>
</dbReference>
<dbReference type="InterPro" id="IPR036421">
    <property type="entry name" value="Fe_dep_repressor_sf"/>
</dbReference>
<keyword evidence="9" id="KW-0010">Activator</keyword>
<dbReference type="InterPro" id="IPR022687">
    <property type="entry name" value="HTH_DTXR"/>
</dbReference>
<dbReference type="GO" id="GO:0046914">
    <property type="term" value="F:transition metal ion binding"/>
    <property type="evidence" value="ECO:0007669"/>
    <property type="project" value="InterPro"/>
</dbReference>
<evidence type="ECO:0000256" key="11">
    <source>
        <dbReference type="ARBA" id="ARBA00023211"/>
    </source>
</evidence>
<dbReference type="InterPro" id="IPR022689">
    <property type="entry name" value="Iron_dep_repressor"/>
</dbReference>
<dbReference type="SUPFAM" id="SSF46785">
    <property type="entry name" value="Winged helix' DNA-binding domain"/>
    <property type="match status" value="1"/>
</dbReference>
<dbReference type="Pfam" id="PF04023">
    <property type="entry name" value="FeoA"/>
    <property type="match status" value="1"/>
</dbReference>
<proteinExistence type="inferred from homology"/>
<dbReference type="PANTHER" id="PTHR33238:SF11">
    <property type="entry name" value="TRANSCRIPTIONAL REGULATOR MNTR"/>
    <property type="match status" value="1"/>
</dbReference>
<dbReference type="InterPro" id="IPR007167">
    <property type="entry name" value="Fe-transptr_FeoA-like"/>
</dbReference>
<dbReference type="Pfam" id="PF01325">
    <property type="entry name" value="Fe_dep_repress"/>
    <property type="match status" value="1"/>
</dbReference>
<dbReference type="GO" id="GO:0003700">
    <property type="term" value="F:DNA-binding transcription factor activity"/>
    <property type="evidence" value="ECO:0007669"/>
    <property type="project" value="InterPro"/>
</dbReference>
<dbReference type="AlphaFoldDB" id="A0A1K1M6S5"/>
<evidence type="ECO:0000256" key="6">
    <source>
        <dbReference type="ARBA" id="ARBA00022491"/>
    </source>
</evidence>